<feature type="non-terminal residue" evidence="2">
    <location>
        <position position="1"/>
    </location>
</feature>
<feature type="region of interest" description="Disordered" evidence="1">
    <location>
        <begin position="30"/>
        <end position="71"/>
    </location>
</feature>
<keyword evidence="3" id="KW-1185">Reference proteome</keyword>
<evidence type="ECO:0000256" key="1">
    <source>
        <dbReference type="SAM" id="MobiDB-lite"/>
    </source>
</evidence>
<organism evidence="2 3">
    <name type="scientific">Habropoda laboriosa</name>
    <dbReference type="NCBI Taxonomy" id="597456"/>
    <lineage>
        <taxon>Eukaryota</taxon>
        <taxon>Metazoa</taxon>
        <taxon>Ecdysozoa</taxon>
        <taxon>Arthropoda</taxon>
        <taxon>Hexapoda</taxon>
        <taxon>Insecta</taxon>
        <taxon>Pterygota</taxon>
        <taxon>Neoptera</taxon>
        <taxon>Endopterygota</taxon>
        <taxon>Hymenoptera</taxon>
        <taxon>Apocrita</taxon>
        <taxon>Aculeata</taxon>
        <taxon>Apoidea</taxon>
        <taxon>Anthophila</taxon>
        <taxon>Apidae</taxon>
        <taxon>Habropoda</taxon>
    </lineage>
</organism>
<evidence type="ECO:0000313" key="2">
    <source>
        <dbReference type="EMBL" id="KOC70248.1"/>
    </source>
</evidence>
<proteinExistence type="predicted"/>
<dbReference type="EMBL" id="KQ414591">
    <property type="protein sequence ID" value="KOC70248.1"/>
    <property type="molecule type" value="Genomic_DNA"/>
</dbReference>
<name>A0A0L7RHH2_9HYME</name>
<dbReference type="AlphaFoldDB" id="A0A0L7RHH2"/>
<evidence type="ECO:0000313" key="3">
    <source>
        <dbReference type="Proteomes" id="UP000053825"/>
    </source>
</evidence>
<reference evidence="2 3" key="1">
    <citation type="submission" date="2015-07" db="EMBL/GenBank/DDBJ databases">
        <title>The genome of Habropoda laboriosa.</title>
        <authorList>
            <person name="Pan H."/>
            <person name="Kapheim K."/>
        </authorList>
    </citation>
    <scope>NUCLEOTIDE SEQUENCE [LARGE SCALE GENOMIC DNA]</scope>
    <source>
        <strain evidence="2">0110345459</strain>
    </source>
</reference>
<dbReference type="Proteomes" id="UP000053825">
    <property type="component" value="Unassembled WGS sequence"/>
</dbReference>
<gene>
    <name evidence="2" type="ORF">WH47_06946</name>
</gene>
<protein>
    <submittedName>
        <fullName evidence="2">Uncharacterized protein</fullName>
    </submittedName>
</protein>
<accession>A0A0L7RHH2</accession>
<sequence>PTAVRSGRPASTGVLEHRGDQFRQTCTRRRPGVTAHISATPVGDLSPFGQASQSPLRSCRPSHHGGGTAPELRFSTFLSRTGPVATRASLSPFRPLF</sequence>